<feature type="transmembrane region" description="Helical" evidence="1">
    <location>
        <begin position="76"/>
        <end position="103"/>
    </location>
</feature>
<gene>
    <name evidence="2" type="ORF">AMECASPLE_036543</name>
</gene>
<feature type="transmembrane region" description="Helical" evidence="1">
    <location>
        <begin position="38"/>
        <end position="56"/>
    </location>
</feature>
<reference evidence="2 3" key="1">
    <citation type="submission" date="2021-06" db="EMBL/GenBank/DDBJ databases">
        <authorList>
            <person name="Palmer J.M."/>
        </authorList>
    </citation>
    <scope>NUCLEOTIDE SEQUENCE [LARGE SCALE GENOMIC DNA]</scope>
    <source>
        <strain evidence="2 3">AS_MEX2019</strain>
        <tissue evidence="2">Muscle</tissue>
    </source>
</reference>
<accession>A0ABV0Y8B2</accession>
<evidence type="ECO:0000313" key="2">
    <source>
        <dbReference type="EMBL" id="MEQ2289760.1"/>
    </source>
</evidence>
<name>A0ABV0Y8B2_9TELE</name>
<evidence type="ECO:0000256" key="1">
    <source>
        <dbReference type="SAM" id="Phobius"/>
    </source>
</evidence>
<dbReference type="Proteomes" id="UP001469553">
    <property type="component" value="Unassembled WGS sequence"/>
</dbReference>
<sequence>MLPFKFITLFTYFLLYSVHLDMFWYISFLCFSLSAPAHLLFSLTSLFPFIGLSCSSSPPDYTPLFAMSSLHPSLCIYIALCLSVPLLVSSVVLPFGLSLCLMVPVPSLHSYRSL</sequence>
<dbReference type="EMBL" id="JAHRIP010024640">
    <property type="protein sequence ID" value="MEQ2289760.1"/>
    <property type="molecule type" value="Genomic_DNA"/>
</dbReference>
<protein>
    <submittedName>
        <fullName evidence="2">Uncharacterized protein</fullName>
    </submittedName>
</protein>
<feature type="transmembrane region" description="Helical" evidence="1">
    <location>
        <begin position="6"/>
        <end position="26"/>
    </location>
</feature>
<proteinExistence type="predicted"/>
<keyword evidence="1" id="KW-1133">Transmembrane helix</keyword>
<organism evidence="2 3">
    <name type="scientific">Ameca splendens</name>
    <dbReference type="NCBI Taxonomy" id="208324"/>
    <lineage>
        <taxon>Eukaryota</taxon>
        <taxon>Metazoa</taxon>
        <taxon>Chordata</taxon>
        <taxon>Craniata</taxon>
        <taxon>Vertebrata</taxon>
        <taxon>Euteleostomi</taxon>
        <taxon>Actinopterygii</taxon>
        <taxon>Neopterygii</taxon>
        <taxon>Teleostei</taxon>
        <taxon>Neoteleostei</taxon>
        <taxon>Acanthomorphata</taxon>
        <taxon>Ovalentaria</taxon>
        <taxon>Atherinomorphae</taxon>
        <taxon>Cyprinodontiformes</taxon>
        <taxon>Goodeidae</taxon>
        <taxon>Ameca</taxon>
    </lineage>
</organism>
<keyword evidence="3" id="KW-1185">Reference proteome</keyword>
<keyword evidence="1" id="KW-0472">Membrane</keyword>
<comment type="caution">
    <text evidence="2">The sequence shown here is derived from an EMBL/GenBank/DDBJ whole genome shotgun (WGS) entry which is preliminary data.</text>
</comment>
<evidence type="ECO:0000313" key="3">
    <source>
        <dbReference type="Proteomes" id="UP001469553"/>
    </source>
</evidence>
<keyword evidence="1" id="KW-0812">Transmembrane</keyword>